<gene>
    <name evidence="2" type="ORF">EHS13_25965</name>
</gene>
<dbReference type="OrthoDB" id="9798407at2"/>
<dbReference type="KEGG" id="ppsc:EHS13_25965"/>
<dbReference type="Proteomes" id="UP000426246">
    <property type="component" value="Chromosome"/>
</dbReference>
<dbReference type="InterPro" id="IPR050312">
    <property type="entry name" value="IolE/XylAMocC-like"/>
</dbReference>
<evidence type="ECO:0000313" key="3">
    <source>
        <dbReference type="Proteomes" id="UP000426246"/>
    </source>
</evidence>
<proteinExistence type="predicted"/>
<dbReference type="GO" id="GO:0016853">
    <property type="term" value="F:isomerase activity"/>
    <property type="evidence" value="ECO:0007669"/>
    <property type="project" value="UniProtKB-KW"/>
</dbReference>
<sequence length="252" mass="28311">MKKTQIAAQLYTVRDFCKTAEELEASLNKIKQLGYSAVQVSGIGPIAPELVKEITERIGLTICATHISYDRLVNDLEAVIQEHLSWNCKYVGIGSLPDSYRTSKAGYIAFAEEFNIISDKLASAGLQFIYHNHHFEFTKFEGITGMDLLFQTASPSFGFELDLYWVQAGGANPVDWINKVSGRMQVVHLKDMAIVENNPVFAEIGEGNLNWPAILQACRDSEVEWYVVEQDTCLRDPFESLAISFNYLQNLV</sequence>
<organism evidence="2 3">
    <name type="scientific">Paenibacillus psychroresistens</name>
    <dbReference type="NCBI Taxonomy" id="1778678"/>
    <lineage>
        <taxon>Bacteria</taxon>
        <taxon>Bacillati</taxon>
        <taxon>Bacillota</taxon>
        <taxon>Bacilli</taxon>
        <taxon>Bacillales</taxon>
        <taxon>Paenibacillaceae</taxon>
        <taxon>Paenibacillus</taxon>
    </lineage>
</organism>
<protein>
    <submittedName>
        <fullName evidence="2">Sugar phosphate isomerase/epimerase</fullName>
    </submittedName>
</protein>
<keyword evidence="3" id="KW-1185">Reference proteome</keyword>
<keyword evidence="2" id="KW-0413">Isomerase</keyword>
<accession>A0A6B8RRS2</accession>
<name>A0A6B8RRS2_9BACL</name>
<dbReference type="EMBL" id="CP034235">
    <property type="protein sequence ID" value="QGQ98086.1"/>
    <property type="molecule type" value="Genomic_DNA"/>
</dbReference>
<dbReference type="InterPro" id="IPR013022">
    <property type="entry name" value="Xyl_isomerase-like_TIM-brl"/>
</dbReference>
<dbReference type="PANTHER" id="PTHR12110">
    <property type="entry name" value="HYDROXYPYRUVATE ISOMERASE"/>
    <property type="match status" value="1"/>
</dbReference>
<dbReference type="Gene3D" id="3.20.20.150">
    <property type="entry name" value="Divalent-metal-dependent TIM barrel enzymes"/>
    <property type="match status" value="1"/>
</dbReference>
<evidence type="ECO:0000313" key="2">
    <source>
        <dbReference type="EMBL" id="QGQ98086.1"/>
    </source>
</evidence>
<dbReference type="SUPFAM" id="SSF51658">
    <property type="entry name" value="Xylose isomerase-like"/>
    <property type="match status" value="1"/>
</dbReference>
<dbReference type="Pfam" id="PF01261">
    <property type="entry name" value="AP_endonuc_2"/>
    <property type="match status" value="1"/>
</dbReference>
<dbReference type="InterPro" id="IPR036237">
    <property type="entry name" value="Xyl_isomerase-like_sf"/>
</dbReference>
<evidence type="ECO:0000259" key="1">
    <source>
        <dbReference type="Pfam" id="PF01261"/>
    </source>
</evidence>
<dbReference type="RefSeq" id="WP_155703183.1">
    <property type="nucleotide sequence ID" value="NZ_CP034235.1"/>
</dbReference>
<dbReference type="AlphaFoldDB" id="A0A6B8RRS2"/>
<feature type="domain" description="Xylose isomerase-like TIM barrel" evidence="1">
    <location>
        <begin position="28"/>
        <end position="230"/>
    </location>
</feature>
<dbReference type="PANTHER" id="PTHR12110:SF41">
    <property type="entry name" value="INOSOSE DEHYDRATASE"/>
    <property type="match status" value="1"/>
</dbReference>
<reference evidence="3" key="1">
    <citation type="submission" date="2018-11" db="EMBL/GenBank/DDBJ databases">
        <title>Complete genome sequence of Paenibacillus sp. ML311-T8.</title>
        <authorList>
            <person name="Nam Y.-D."/>
            <person name="Kang J."/>
            <person name="Chung W.-H."/>
            <person name="Park Y.S."/>
        </authorList>
    </citation>
    <scope>NUCLEOTIDE SEQUENCE [LARGE SCALE GENOMIC DNA]</scope>
    <source>
        <strain evidence="3">ML311-T8</strain>
    </source>
</reference>